<protein>
    <recommendedName>
        <fullName evidence="1">Mut7-C RNAse domain-containing protein</fullName>
    </recommendedName>
</protein>
<dbReference type="PANTHER" id="PTHR39081">
    <property type="entry name" value="MUT7-C DOMAIN-CONTAINING PROTEIN"/>
    <property type="match status" value="1"/>
</dbReference>
<dbReference type="PANTHER" id="PTHR39081:SF1">
    <property type="entry name" value="MUT7-C RNASE DOMAIN-CONTAINING PROTEIN"/>
    <property type="match status" value="1"/>
</dbReference>
<evidence type="ECO:0000313" key="2">
    <source>
        <dbReference type="EMBL" id="MBC9177714.1"/>
    </source>
</evidence>
<dbReference type="Pfam" id="PF01927">
    <property type="entry name" value="Mut7-C"/>
    <property type="match status" value="1"/>
</dbReference>
<reference evidence="2 3" key="1">
    <citation type="journal article" date="2009" name="Int. J. Syst. Evol. Microbiol.">
        <title>Transfer of Teichococcus ludipueritiae and Muricoccus roseus to the genus Roseomonas, as Roseomonas ludipueritiae comb. nov. and Roseomonas rosea comb. nov., respectively, and emended description of the genus Roseomonas.</title>
        <authorList>
            <person name="Sanchez-Porro C."/>
            <person name="Gallego V."/>
            <person name="Busse H.J."/>
            <person name="Kampfer P."/>
            <person name="Ventosa A."/>
        </authorList>
    </citation>
    <scope>NUCLEOTIDE SEQUENCE [LARGE SCALE GENOMIC DNA]</scope>
    <source>
        <strain evidence="2 3">DSM 14915</strain>
    </source>
</reference>
<accession>A0ABR7R7E3</accession>
<proteinExistence type="predicted"/>
<dbReference type="RefSeq" id="WP_187778830.1">
    <property type="nucleotide sequence ID" value="NZ_JACTUZ010000047.1"/>
</dbReference>
<dbReference type="EMBL" id="JACTUZ010000047">
    <property type="protein sequence ID" value="MBC9177714.1"/>
    <property type="molecule type" value="Genomic_DNA"/>
</dbReference>
<sequence length="171" mass="18557">MTGSAADPEQGPGTARLLCDEMLAGLAAMLRAAGHDTALAASGTPDAELAALCRAEGRVLLSRDKRLVAAVPGALLLAEEAMEAQARKLARQLGLDWCYAPFTRCMRDNTPLHPAGVEDWARIPPRARLLSGPFRACPCCGRVYWPGSHVRRMEERLRRWRLEAGQERAAG</sequence>
<dbReference type="Proteomes" id="UP000603940">
    <property type="component" value="Unassembled WGS sequence"/>
</dbReference>
<evidence type="ECO:0000259" key="1">
    <source>
        <dbReference type="Pfam" id="PF01927"/>
    </source>
</evidence>
<organism evidence="2 3">
    <name type="scientific">Pseudoroseomonas ludipueritiae</name>
    <dbReference type="NCBI Taxonomy" id="198093"/>
    <lineage>
        <taxon>Bacteria</taxon>
        <taxon>Pseudomonadati</taxon>
        <taxon>Pseudomonadota</taxon>
        <taxon>Alphaproteobacteria</taxon>
        <taxon>Acetobacterales</taxon>
        <taxon>Acetobacteraceae</taxon>
        <taxon>Pseudoroseomonas</taxon>
    </lineage>
</organism>
<dbReference type="InterPro" id="IPR002782">
    <property type="entry name" value="Mut7-C_RNAse_dom"/>
</dbReference>
<comment type="caution">
    <text evidence="2">The sequence shown here is derived from an EMBL/GenBank/DDBJ whole genome shotgun (WGS) entry which is preliminary data.</text>
</comment>
<keyword evidence="3" id="KW-1185">Reference proteome</keyword>
<evidence type="ECO:0000313" key="3">
    <source>
        <dbReference type="Proteomes" id="UP000603940"/>
    </source>
</evidence>
<name>A0ABR7R7E3_9PROT</name>
<gene>
    <name evidence="2" type="ORF">IBL25_12265</name>
</gene>
<feature type="domain" description="Mut7-C RNAse" evidence="1">
    <location>
        <begin position="16"/>
        <end position="156"/>
    </location>
</feature>